<organism evidence="2 3">
    <name type="scientific">Scylla paramamosain</name>
    <name type="common">Mud crab</name>
    <dbReference type="NCBI Taxonomy" id="85552"/>
    <lineage>
        <taxon>Eukaryota</taxon>
        <taxon>Metazoa</taxon>
        <taxon>Ecdysozoa</taxon>
        <taxon>Arthropoda</taxon>
        <taxon>Crustacea</taxon>
        <taxon>Multicrustacea</taxon>
        <taxon>Malacostraca</taxon>
        <taxon>Eumalacostraca</taxon>
        <taxon>Eucarida</taxon>
        <taxon>Decapoda</taxon>
        <taxon>Pleocyemata</taxon>
        <taxon>Brachyura</taxon>
        <taxon>Eubrachyura</taxon>
        <taxon>Portunoidea</taxon>
        <taxon>Portunidae</taxon>
        <taxon>Portuninae</taxon>
        <taxon>Scylla</taxon>
    </lineage>
</organism>
<feature type="region of interest" description="Disordered" evidence="1">
    <location>
        <begin position="956"/>
        <end position="995"/>
    </location>
</feature>
<name>A0AAW0UIB4_SCYPA</name>
<feature type="compositionally biased region" description="Low complexity" evidence="1">
    <location>
        <begin position="723"/>
        <end position="733"/>
    </location>
</feature>
<feature type="compositionally biased region" description="Basic and acidic residues" evidence="1">
    <location>
        <begin position="574"/>
        <end position="601"/>
    </location>
</feature>
<dbReference type="EMBL" id="JARAKH010000010">
    <property type="protein sequence ID" value="KAK8399869.1"/>
    <property type="molecule type" value="Genomic_DNA"/>
</dbReference>
<feature type="compositionally biased region" description="Basic and acidic residues" evidence="1">
    <location>
        <begin position="95"/>
        <end position="105"/>
    </location>
</feature>
<evidence type="ECO:0000256" key="1">
    <source>
        <dbReference type="SAM" id="MobiDB-lite"/>
    </source>
</evidence>
<feature type="compositionally biased region" description="Low complexity" evidence="1">
    <location>
        <begin position="506"/>
        <end position="523"/>
    </location>
</feature>
<feature type="compositionally biased region" description="Acidic residues" evidence="1">
    <location>
        <begin position="292"/>
        <end position="303"/>
    </location>
</feature>
<accession>A0AAW0UIB4</accession>
<feature type="compositionally biased region" description="Polar residues" evidence="1">
    <location>
        <begin position="901"/>
        <end position="923"/>
    </location>
</feature>
<feature type="compositionally biased region" description="Basic and acidic residues" evidence="1">
    <location>
        <begin position="274"/>
        <end position="285"/>
    </location>
</feature>
<feature type="region of interest" description="Disordered" evidence="1">
    <location>
        <begin position="84"/>
        <end position="116"/>
    </location>
</feature>
<proteinExistence type="predicted"/>
<feature type="region of interest" description="Disordered" evidence="1">
    <location>
        <begin position="799"/>
        <end position="818"/>
    </location>
</feature>
<feature type="region of interest" description="Disordered" evidence="1">
    <location>
        <begin position="242"/>
        <end position="316"/>
    </location>
</feature>
<comment type="caution">
    <text evidence="2">The sequence shown here is derived from an EMBL/GenBank/DDBJ whole genome shotgun (WGS) entry which is preliminary data.</text>
</comment>
<feature type="compositionally biased region" description="Polar residues" evidence="1">
    <location>
        <begin position="873"/>
        <end position="894"/>
    </location>
</feature>
<feature type="region of interest" description="Disordered" evidence="1">
    <location>
        <begin position="629"/>
        <end position="752"/>
    </location>
</feature>
<protein>
    <submittedName>
        <fullName evidence="2">Uncharacterized protein</fullName>
    </submittedName>
</protein>
<dbReference type="AlphaFoldDB" id="A0AAW0UIB4"/>
<reference evidence="2 3" key="1">
    <citation type="submission" date="2023-03" db="EMBL/GenBank/DDBJ databases">
        <title>High-quality genome of Scylla paramamosain provides insights in environmental adaptation.</title>
        <authorList>
            <person name="Zhang L."/>
        </authorList>
    </citation>
    <scope>NUCLEOTIDE SEQUENCE [LARGE SCALE GENOMIC DNA]</scope>
    <source>
        <strain evidence="2">LZ_2023a</strain>
        <tissue evidence="2">Muscle</tissue>
    </source>
</reference>
<feature type="compositionally biased region" description="Basic and acidic residues" evidence="1">
    <location>
        <begin position="982"/>
        <end position="995"/>
    </location>
</feature>
<sequence>MPSQYISVTPQAKDTVYAVTQAVMTVLRHSTNPAFITTVLGHLKVSTLEEAELRLGQHLWSILHKHLHVELPLDVAEELAALPLLPPSSPSRTCTTRDRSNREEETSNTDLSPAPEECSQLLSSLPLCGELLGSAMNSSQGYCEPQGEDSGLLQFDLALPAASEPASQEHEHRLEGSAAEHHVQTDIERLCDQVLCSSTREEPAGHHPVECNRLEGSAAEHHVQTDIERLCDQVLSSSARKDLVEDKSTGDNSPVTSPRQPEATVVLSPPRPSSDCHEEVFEKSQEQNTDIQEQEPQDLDGENDSSPVAAKNRILENSTDMRTKEVTDIDMEKNIGSEPVKNQILEALALLSSSLSLTASLQAWSQTPPSSSSQGSPFRQLLSGLPQEWRGMHESRRLQESETLMSSDNREVLDTEGVAPQVDRRPLNDAACVVPNPTPVLRVRRDLWSGEQTTVTSETRNVSGCHNFSRGNTEMAEVSEPEAAEPNLAPEAGPSRLSIVQRQRHLSSQPALPPTSSSALPQATRKKKRNKSLEKSLCRPSTKRMRVPKAQGSSQIPATSRPPRPPGGRHHRPTKEEGGGGKAARWDDKDDDFRVAERRSDDNEECSPSLLEGLTYESVVATLTESFQWARARNSPSSECPEGRQNGAPPGKQDTSLQALEDSNTPENLGGEVDSPSTPPKHTHAGSTPSSETLAPQNPTKDTTEATRNLTHTFLTSKESERAAASPANTPAALHSTYGPSQPGSEPEKARQPGENLVRVMRLGNVINETSAPEATAGQEASLSPANLPARLSACLAPHSAPSTQPLQAPCSPPAAPPYTHPGPPFLVTSALPHTYRAPPNHFLIPPPPHALQAPASLTLLSHCIPLSICSSSPQVTEPPSAQHSKSNTLQPCGSSPAMLSPSTSQHSRPATPQPCDSSTPGSTPHFVSLSTVTLDSSVEVLEEESDEVGVVVEGEKSSGELQEQGSSEVSLVDLTSPVRDPSTDPRNDSDDLTG</sequence>
<feature type="region of interest" description="Disordered" evidence="1">
    <location>
        <begin position="873"/>
        <end position="928"/>
    </location>
</feature>
<feature type="compositionally biased region" description="Polar residues" evidence="1">
    <location>
        <begin position="685"/>
        <end position="717"/>
    </location>
</feature>
<feature type="compositionally biased region" description="Polar residues" evidence="1">
    <location>
        <begin position="653"/>
        <end position="667"/>
    </location>
</feature>
<gene>
    <name evidence="2" type="ORF">O3P69_002926</name>
</gene>
<evidence type="ECO:0000313" key="3">
    <source>
        <dbReference type="Proteomes" id="UP001487740"/>
    </source>
</evidence>
<feature type="compositionally biased region" description="Low complexity" evidence="1">
    <location>
        <begin position="960"/>
        <end position="972"/>
    </location>
</feature>
<feature type="region of interest" description="Disordered" evidence="1">
    <location>
        <begin position="500"/>
        <end position="615"/>
    </location>
</feature>
<dbReference type="Proteomes" id="UP001487740">
    <property type="component" value="Unassembled WGS sequence"/>
</dbReference>
<keyword evidence="3" id="KW-1185">Reference proteome</keyword>
<evidence type="ECO:0000313" key="2">
    <source>
        <dbReference type="EMBL" id="KAK8399869.1"/>
    </source>
</evidence>
<feature type="compositionally biased region" description="Polar residues" evidence="1">
    <location>
        <begin position="250"/>
        <end position="259"/>
    </location>
</feature>